<feature type="transmembrane region" description="Helical" evidence="1">
    <location>
        <begin position="56"/>
        <end position="75"/>
    </location>
</feature>
<name>A0ABW5RAX8_9BACL</name>
<feature type="transmembrane region" description="Helical" evidence="1">
    <location>
        <begin position="125"/>
        <end position="143"/>
    </location>
</feature>
<dbReference type="RefSeq" id="WP_379929233.1">
    <property type="nucleotide sequence ID" value="NZ_JBHUMM010000014.1"/>
</dbReference>
<proteinExistence type="predicted"/>
<feature type="transmembrane region" description="Helical" evidence="1">
    <location>
        <begin position="82"/>
        <end position="105"/>
    </location>
</feature>
<keyword evidence="1" id="KW-0812">Transmembrane</keyword>
<reference evidence="3" key="1">
    <citation type="journal article" date="2019" name="Int. J. Syst. Evol. Microbiol.">
        <title>The Global Catalogue of Microorganisms (GCM) 10K type strain sequencing project: providing services to taxonomists for standard genome sequencing and annotation.</title>
        <authorList>
            <consortium name="The Broad Institute Genomics Platform"/>
            <consortium name="The Broad Institute Genome Sequencing Center for Infectious Disease"/>
            <person name="Wu L."/>
            <person name="Ma J."/>
        </authorList>
    </citation>
    <scope>NUCLEOTIDE SEQUENCE [LARGE SCALE GENOMIC DNA]</scope>
    <source>
        <strain evidence="3">KCTC 33676</strain>
    </source>
</reference>
<evidence type="ECO:0000256" key="1">
    <source>
        <dbReference type="SAM" id="Phobius"/>
    </source>
</evidence>
<comment type="caution">
    <text evidence="2">The sequence shown here is derived from an EMBL/GenBank/DDBJ whole genome shotgun (WGS) entry which is preliminary data.</text>
</comment>
<keyword evidence="1" id="KW-1133">Transmembrane helix</keyword>
<evidence type="ECO:0008006" key="4">
    <source>
        <dbReference type="Google" id="ProtNLM"/>
    </source>
</evidence>
<dbReference type="EMBL" id="JBHUMM010000014">
    <property type="protein sequence ID" value="MFD2671760.1"/>
    <property type="molecule type" value="Genomic_DNA"/>
</dbReference>
<sequence length="225" mass="26908">MRYFEFQFFSMLESLALFYFFFMLFRLPYLRTFPQVIFMSFILCQTSYYLREQFGMPSGVVTVAYEVLIIMFYYFMYRIKLLYSILLSILTVLFTLATQLLVFIILVEFGIFTAEETVPFSFATYMNQLVSVFLFILLGWGIAKFRFYVWLPAMFKTQSKEIHFHYRTLFLACLIILINWLSYFLLMKSTALAIVVAIVFIAEIIVFFWVFVRKELHHGHKESSV</sequence>
<evidence type="ECO:0000313" key="3">
    <source>
        <dbReference type="Proteomes" id="UP001597497"/>
    </source>
</evidence>
<organism evidence="2 3">
    <name type="scientific">Marinicrinis sediminis</name>
    <dbReference type="NCBI Taxonomy" id="1652465"/>
    <lineage>
        <taxon>Bacteria</taxon>
        <taxon>Bacillati</taxon>
        <taxon>Bacillota</taxon>
        <taxon>Bacilli</taxon>
        <taxon>Bacillales</taxon>
        <taxon>Paenibacillaceae</taxon>
    </lineage>
</organism>
<keyword evidence="3" id="KW-1185">Reference proteome</keyword>
<feature type="transmembrane region" description="Helical" evidence="1">
    <location>
        <begin position="6"/>
        <end position="25"/>
    </location>
</feature>
<feature type="transmembrane region" description="Helical" evidence="1">
    <location>
        <begin position="164"/>
        <end position="185"/>
    </location>
</feature>
<evidence type="ECO:0000313" key="2">
    <source>
        <dbReference type="EMBL" id="MFD2671760.1"/>
    </source>
</evidence>
<protein>
    <recommendedName>
        <fullName evidence="4">Intracellular septation protein A</fullName>
    </recommendedName>
</protein>
<gene>
    <name evidence="2" type="ORF">ACFSUC_09090</name>
</gene>
<accession>A0ABW5RAX8</accession>
<feature type="transmembrane region" description="Helical" evidence="1">
    <location>
        <begin position="191"/>
        <end position="212"/>
    </location>
</feature>
<keyword evidence="1" id="KW-0472">Membrane</keyword>
<dbReference type="Proteomes" id="UP001597497">
    <property type="component" value="Unassembled WGS sequence"/>
</dbReference>